<feature type="domain" description="Thiamin pyrophosphokinase thiamin-binding" evidence="6">
    <location>
        <begin position="122"/>
        <end position="207"/>
    </location>
</feature>
<keyword evidence="8" id="KW-1185">Reference proteome</keyword>
<dbReference type="AlphaFoldDB" id="A0A7W9SMM6"/>
<dbReference type="CDD" id="cd07995">
    <property type="entry name" value="TPK"/>
    <property type="match status" value="1"/>
</dbReference>
<evidence type="ECO:0000256" key="1">
    <source>
        <dbReference type="ARBA" id="ARBA00022679"/>
    </source>
</evidence>
<dbReference type="GO" id="GO:0005524">
    <property type="term" value="F:ATP binding"/>
    <property type="evidence" value="ECO:0007669"/>
    <property type="project" value="UniProtKB-KW"/>
</dbReference>
<evidence type="ECO:0000313" key="8">
    <source>
        <dbReference type="Proteomes" id="UP000520814"/>
    </source>
</evidence>
<reference evidence="7 8" key="1">
    <citation type="submission" date="2020-08" db="EMBL/GenBank/DDBJ databases">
        <title>Genomic Encyclopedia of Type Strains, Phase IV (KMG-IV): sequencing the most valuable type-strain genomes for metagenomic binning, comparative biology and taxonomic classification.</title>
        <authorList>
            <person name="Goeker M."/>
        </authorList>
    </citation>
    <scope>NUCLEOTIDE SEQUENCE [LARGE SCALE GENOMIC DNA]</scope>
    <source>
        <strain evidence="7 8">DSM 23562</strain>
    </source>
</reference>
<evidence type="ECO:0000259" key="6">
    <source>
        <dbReference type="SMART" id="SM00983"/>
    </source>
</evidence>
<keyword evidence="2" id="KW-0547">Nucleotide-binding</keyword>
<protein>
    <recommendedName>
        <fullName evidence="5">Thiamine diphosphokinase</fullName>
        <ecNumber evidence="5">2.7.6.2</ecNumber>
    </recommendedName>
</protein>
<dbReference type="GO" id="GO:0006772">
    <property type="term" value="P:thiamine metabolic process"/>
    <property type="evidence" value="ECO:0007669"/>
    <property type="project" value="UniProtKB-UniRule"/>
</dbReference>
<dbReference type="InterPro" id="IPR006282">
    <property type="entry name" value="Thi_PPkinase"/>
</dbReference>
<dbReference type="EMBL" id="JACHGW010000001">
    <property type="protein sequence ID" value="MBB6048984.1"/>
    <property type="molecule type" value="Genomic_DNA"/>
</dbReference>
<dbReference type="GO" id="GO:0016301">
    <property type="term" value="F:kinase activity"/>
    <property type="evidence" value="ECO:0007669"/>
    <property type="project" value="UniProtKB-KW"/>
</dbReference>
<keyword evidence="4" id="KW-0067">ATP-binding</keyword>
<dbReference type="NCBIfam" id="TIGR01378">
    <property type="entry name" value="thi_PPkinase"/>
    <property type="match status" value="1"/>
</dbReference>
<evidence type="ECO:0000256" key="3">
    <source>
        <dbReference type="ARBA" id="ARBA00022777"/>
    </source>
</evidence>
<dbReference type="Proteomes" id="UP000520814">
    <property type="component" value="Unassembled WGS sequence"/>
</dbReference>
<dbReference type="EC" id="2.7.6.2" evidence="5"/>
<dbReference type="Pfam" id="PF04263">
    <property type="entry name" value="TPK_catalytic"/>
    <property type="match status" value="1"/>
</dbReference>
<dbReference type="GO" id="GO:0004788">
    <property type="term" value="F:thiamine diphosphokinase activity"/>
    <property type="evidence" value="ECO:0007669"/>
    <property type="project" value="UniProtKB-UniRule"/>
</dbReference>
<evidence type="ECO:0000256" key="5">
    <source>
        <dbReference type="NCBIfam" id="TIGR01378"/>
    </source>
</evidence>
<evidence type="ECO:0000256" key="4">
    <source>
        <dbReference type="ARBA" id="ARBA00022840"/>
    </source>
</evidence>
<proteinExistence type="predicted"/>
<name>A0A7W9SMM6_ARMRO</name>
<dbReference type="InterPro" id="IPR007373">
    <property type="entry name" value="Thiamin_PyroPKinase_B1-bd"/>
</dbReference>
<sequence length="213" mass="22807">MHALLCANAPFSDSAAALLLEVAQSADLLVGVDGGARTLSRYSLLPHLVTGDGDSLSEQECQALRAAGVQLVPTPDQDYTDLDKALAYVIAEHGATELTVFGATGGRLDHSYSVFSTLLKHGKHTRVQLIDETARYEAIQGQWHCTGPELVGRTLSLLAFGRVEGVTTTGLRWPLTDDWLAPGHRDGTLNQVVESTITVQVGSGELIVMLHHL</sequence>
<dbReference type="InterPro" id="IPR036371">
    <property type="entry name" value="TPK_B1-bd_sf"/>
</dbReference>
<dbReference type="InterPro" id="IPR007371">
    <property type="entry name" value="TPK_catalytic"/>
</dbReference>
<keyword evidence="3 7" id="KW-0418">Kinase</keyword>
<accession>A0A7W9SMM6</accession>
<dbReference type="SMART" id="SM00983">
    <property type="entry name" value="TPK_B1_binding"/>
    <property type="match status" value="1"/>
</dbReference>
<organism evidence="7 8">
    <name type="scientific">Armatimonas rosea</name>
    <dbReference type="NCBI Taxonomy" id="685828"/>
    <lineage>
        <taxon>Bacteria</taxon>
        <taxon>Bacillati</taxon>
        <taxon>Armatimonadota</taxon>
        <taxon>Armatimonadia</taxon>
        <taxon>Armatimonadales</taxon>
        <taxon>Armatimonadaceae</taxon>
        <taxon>Armatimonas</taxon>
    </lineage>
</organism>
<gene>
    <name evidence="7" type="ORF">HNQ39_000746</name>
</gene>
<dbReference type="InterPro" id="IPR053149">
    <property type="entry name" value="TPK"/>
</dbReference>
<dbReference type="Gene3D" id="3.40.50.10240">
    <property type="entry name" value="Thiamin pyrophosphokinase, catalytic domain"/>
    <property type="match status" value="1"/>
</dbReference>
<dbReference type="InterPro" id="IPR036759">
    <property type="entry name" value="TPK_catalytic_sf"/>
</dbReference>
<evidence type="ECO:0000256" key="2">
    <source>
        <dbReference type="ARBA" id="ARBA00022741"/>
    </source>
</evidence>
<dbReference type="GO" id="GO:0030975">
    <property type="term" value="F:thiamine binding"/>
    <property type="evidence" value="ECO:0007669"/>
    <property type="project" value="InterPro"/>
</dbReference>
<dbReference type="GO" id="GO:0009229">
    <property type="term" value="P:thiamine diphosphate biosynthetic process"/>
    <property type="evidence" value="ECO:0007669"/>
    <property type="project" value="InterPro"/>
</dbReference>
<dbReference type="RefSeq" id="WP_184192604.1">
    <property type="nucleotide sequence ID" value="NZ_JACHGW010000001.1"/>
</dbReference>
<comment type="caution">
    <text evidence="7">The sequence shown here is derived from an EMBL/GenBank/DDBJ whole genome shotgun (WGS) entry which is preliminary data.</text>
</comment>
<dbReference type="PANTHER" id="PTHR41299">
    <property type="entry name" value="THIAMINE PYROPHOSPHOKINASE"/>
    <property type="match status" value="1"/>
</dbReference>
<evidence type="ECO:0000313" key="7">
    <source>
        <dbReference type="EMBL" id="MBB6048984.1"/>
    </source>
</evidence>
<dbReference type="Pfam" id="PF04265">
    <property type="entry name" value="TPK_B1_binding"/>
    <property type="match status" value="1"/>
</dbReference>
<dbReference type="SUPFAM" id="SSF63999">
    <property type="entry name" value="Thiamin pyrophosphokinase, catalytic domain"/>
    <property type="match status" value="1"/>
</dbReference>
<keyword evidence="1 7" id="KW-0808">Transferase</keyword>
<dbReference type="SUPFAM" id="SSF63862">
    <property type="entry name" value="Thiamin pyrophosphokinase, substrate-binding domain"/>
    <property type="match status" value="1"/>
</dbReference>
<dbReference type="PANTHER" id="PTHR41299:SF1">
    <property type="entry name" value="THIAMINE PYROPHOSPHOKINASE"/>
    <property type="match status" value="1"/>
</dbReference>